<dbReference type="PIRSF" id="PIRSF005962">
    <property type="entry name" value="Pept_M20D_amidohydro"/>
    <property type="match status" value="1"/>
</dbReference>
<feature type="binding site" evidence="5">
    <location>
        <position position="96"/>
    </location>
    <ligand>
        <name>Mn(2+)</name>
        <dbReference type="ChEBI" id="CHEBI:29035"/>
        <label>2</label>
    </ligand>
</feature>
<feature type="binding site" evidence="5">
    <location>
        <position position="350"/>
    </location>
    <ligand>
        <name>Mn(2+)</name>
        <dbReference type="ChEBI" id="CHEBI:29035"/>
        <label>2</label>
    </ligand>
</feature>
<keyword evidence="5" id="KW-0464">Manganese</keyword>
<dbReference type="PANTHER" id="PTHR11014">
    <property type="entry name" value="PEPTIDASE M20 FAMILY MEMBER"/>
    <property type="match status" value="1"/>
</dbReference>
<dbReference type="EMBL" id="JXJX01000007">
    <property type="protein sequence ID" value="PCS06636.1"/>
    <property type="molecule type" value="Genomic_DNA"/>
</dbReference>
<dbReference type="PANTHER" id="PTHR11014:SF63">
    <property type="entry name" value="METALLOPEPTIDASE, PUTATIVE (AFU_ORTHOLOGUE AFUA_6G09600)-RELATED"/>
    <property type="match status" value="1"/>
</dbReference>
<dbReference type="RefSeq" id="WP_068162076.1">
    <property type="nucleotide sequence ID" value="NZ_JXJX01000007.1"/>
</dbReference>
<keyword evidence="4" id="KW-0457">Lysine biosynthesis</keyword>
<feature type="binding site" evidence="5">
    <location>
        <position position="98"/>
    </location>
    <ligand>
        <name>Mn(2+)</name>
        <dbReference type="ChEBI" id="CHEBI:29035"/>
        <label>2</label>
    </ligand>
</feature>
<evidence type="ECO:0000313" key="7">
    <source>
        <dbReference type="EMBL" id="PCS06636.1"/>
    </source>
</evidence>
<dbReference type="STRING" id="1348632.GCA_001591745_00871"/>
<evidence type="ECO:0000259" key="6">
    <source>
        <dbReference type="Pfam" id="PF07687"/>
    </source>
</evidence>
<evidence type="ECO:0000256" key="5">
    <source>
        <dbReference type="PIRSR" id="PIRSR005962-1"/>
    </source>
</evidence>
<dbReference type="Gene3D" id="3.40.630.10">
    <property type="entry name" value="Zn peptidases"/>
    <property type="match status" value="1"/>
</dbReference>
<evidence type="ECO:0000256" key="1">
    <source>
        <dbReference type="ARBA" id="ARBA00022605"/>
    </source>
</evidence>
<dbReference type="GO" id="GO:0009085">
    <property type="term" value="P:lysine biosynthetic process"/>
    <property type="evidence" value="ECO:0007669"/>
    <property type="project" value="UniProtKB-KW"/>
</dbReference>
<dbReference type="InterPro" id="IPR002933">
    <property type="entry name" value="Peptidase_M20"/>
</dbReference>
<evidence type="ECO:0000256" key="2">
    <source>
        <dbReference type="ARBA" id="ARBA00022801"/>
    </source>
</evidence>
<dbReference type="SUPFAM" id="SSF53187">
    <property type="entry name" value="Zn-dependent exopeptidases"/>
    <property type="match status" value="1"/>
</dbReference>
<sequence>MPISQEHYDELVAIRHYIHENPELSGQEYETTRFISEYLTSLDITILETGLKTGVVAQIGSGQPVIALRADIDALPIVEHTGLSFASKTKGVMHACGHDLHQTSLLGAAKRLKQLESELTGTVKLIFQQAEETHQGAREILETGVLSDVQVIIGYHNMPELPVGQIGIREKGIMAAVDQFYVTVKGIGSHAAYPQSGCDSIVATAAIISSLQQIVSRNIDPQQPMVLSVTHVEAGNTWNVLPDQAIFEGTIRTFDEADRRLAKKRFYEVVENVAAAYGVSVDINWIFGANVTYNDPELTDFLYQEMQTWHKDVVVPAPSNAGEDFAIYQDQIPGVFAFIGSNAPGSPGLHFSNMTVKDETIITAVDYYVNNALSLIMKLKEK</sequence>
<accession>A0A2A5RZG1</accession>
<reference evidence="7 8" key="1">
    <citation type="submission" date="2014-12" db="EMBL/GenBank/DDBJ databases">
        <title>Draft genome sequences of 10 type strains of Lactococcus.</title>
        <authorList>
            <person name="Sun Z."/>
            <person name="Zhong Z."/>
            <person name="Liu W."/>
            <person name="Zhang W."/>
            <person name="Zhang H."/>
        </authorList>
    </citation>
    <scope>NUCLEOTIDE SEQUENCE [LARGE SCALE GENOMIC DNA]</scope>
    <source>
        <strain evidence="7 8">DSM 20686</strain>
    </source>
</reference>
<dbReference type="FunFam" id="3.30.70.360:FF:000001">
    <property type="entry name" value="N-acetyldiaminopimelate deacetylase"/>
    <property type="match status" value="1"/>
</dbReference>
<evidence type="ECO:0000313" key="8">
    <source>
        <dbReference type="Proteomes" id="UP000242246"/>
    </source>
</evidence>
<dbReference type="GO" id="GO:0050118">
    <property type="term" value="F:N-acetyldiaminopimelate deacetylase activity"/>
    <property type="evidence" value="ECO:0007669"/>
    <property type="project" value="UniProtKB-ARBA"/>
</dbReference>
<keyword evidence="1" id="KW-0028">Amino-acid biosynthesis</keyword>
<keyword evidence="3" id="KW-0220">Diaminopimelate biosynthesis</keyword>
<evidence type="ECO:0000256" key="4">
    <source>
        <dbReference type="ARBA" id="ARBA00023154"/>
    </source>
</evidence>
<dbReference type="SUPFAM" id="SSF55031">
    <property type="entry name" value="Bacterial exopeptidase dimerisation domain"/>
    <property type="match status" value="1"/>
</dbReference>
<dbReference type="InterPro" id="IPR011650">
    <property type="entry name" value="Peptidase_M20_dimer"/>
</dbReference>
<proteinExistence type="predicted"/>
<dbReference type="InterPro" id="IPR036264">
    <property type="entry name" value="Bact_exopeptidase_dim_dom"/>
</dbReference>
<dbReference type="AlphaFoldDB" id="A0A2A5RZG1"/>
<dbReference type="Gene3D" id="3.30.70.360">
    <property type="match status" value="1"/>
</dbReference>
<keyword evidence="5" id="KW-0479">Metal-binding</keyword>
<dbReference type="NCBIfam" id="TIGR01891">
    <property type="entry name" value="amidohydrolases"/>
    <property type="match status" value="1"/>
</dbReference>
<keyword evidence="2" id="KW-0378">Hydrolase</keyword>
<dbReference type="InterPro" id="IPR017439">
    <property type="entry name" value="Amidohydrolase"/>
</dbReference>
<comment type="caution">
    <text evidence="7">The sequence shown here is derived from an EMBL/GenBank/DDBJ whole genome shotgun (WGS) entry which is preliminary data.</text>
</comment>
<dbReference type="OrthoDB" id="9776731at2"/>
<dbReference type="Proteomes" id="UP000242246">
    <property type="component" value="Unassembled WGS sequence"/>
</dbReference>
<feature type="domain" description="Peptidase M20 dimerisation" evidence="6">
    <location>
        <begin position="180"/>
        <end position="276"/>
    </location>
</feature>
<comment type="cofactor">
    <cofactor evidence="5">
        <name>Mn(2+)</name>
        <dbReference type="ChEBI" id="CHEBI:29035"/>
    </cofactor>
    <text evidence="5">The Mn(2+) ion enhances activity.</text>
</comment>
<dbReference type="GO" id="GO:0019877">
    <property type="term" value="P:diaminopimelate biosynthetic process"/>
    <property type="evidence" value="ECO:0007669"/>
    <property type="project" value="UniProtKB-KW"/>
</dbReference>
<protein>
    <submittedName>
        <fullName evidence="7">Peptidase M20</fullName>
    </submittedName>
</protein>
<organism evidence="7 8">
    <name type="scientific">Pseudolactococcus plantarum</name>
    <dbReference type="NCBI Taxonomy" id="1365"/>
    <lineage>
        <taxon>Bacteria</taxon>
        <taxon>Bacillati</taxon>
        <taxon>Bacillota</taxon>
        <taxon>Bacilli</taxon>
        <taxon>Lactobacillales</taxon>
        <taxon>Streptococcaceae</taxon>
        <taxon>Pseudolactococcus</taxon>
    </lineage>
</organism>
<evidence type="ECO:0000256" key="3">
    <source>
        <dbReference type="ARBA" id="ARBA00022915"/>
    </source>
</evidence>
<dbReference type="GO" id="GO:0046872">
    <property type="term" value="F:metal ion binding"/>
    <property type="evidence" value="ECO:0007669"/>
    <property type="project" value="UniProtKB-KW"/>
</dbReference>
<dbReference type="Pfam" id="PF07687">
    <property type="entry name" value="M20_dimer"/>
    <property type="match status" value="1"/>
</dbReference>
<name>A0A2A5RZG1_9LACT</name>
<keyword evidence="8" id="KW-1185">Reference proteome</keyword>
<feature type="binding site" evidence="5">
    <location>
        <position position="156"/>
    </location>
    <ligand>
        <name>Mn(2+)</name>
        <dbReference type="ChEBI" id="CHEBI:29035"/>
        <label>2</label>
    </ligand>
</feature>
<gene>
    <name evidence="7" type="ORF">RU87_GL001489</name>
</gene>
<feature type="binding site" evidence="5">
    <location>
        <position position="132"/>
    </location>
    <ligand>
        <name>Mn(2+)</name>
        <dbReference type="ChEBI" id="CHEBI:29035"/>
        <label>2</label>
    </ligand>
</feature>
<dbReference type="Pfam" id="PF01546">
    <property type="entry name" value="Peptidase_M20"/>
    <property type="match status" value="1"/>
</dbReference>